<dbReference type="Proteomes" id="UP000236311">
    <property type="component" value="Unassembled WGS sequence"/>
</dbReference>
<dbReference type="EMBL" id="OFSM01000057">
    <property type="protein sequence ID" value="SOY32597.1"/>
    <property type="molecule type" value="Genomic_DNA"/>
</dbReference>
<dbReference type="OrthoDB" id="2046023at2"/>
<evidence type="ECO:0000313" key="2">
    <source>
        <dbReference type="Proteomes" id="UP000236311"/>
    </source>
</evidence>
<reference evidence="1 2" key="1">
    <citation type="submission" date="2018-01" db="EMBL/GenBank/DDBJ databases">
        <authorList>
            <person name="Gaut B.S."/>
            <person name="Morton B.R."/>
            <person name="Clegg M.T."/>
            <person name="Duvall M.R."/>
        </authorList>
    </citation>
    <scope>NUCLEOTIDE SEQUENCE [LARGE SCALE GENOMIC DNA]</scope>
    <source>
        <strain evidence="1">GP69</strain>
    </source>
</reference>
<evidence type="ECO:0000313" key="1">
    <source>
        <dbReference type="EMBL" id="SOY32597.1"/>
    </source>
</evidence>
<accession>A0A2K4ZQ62</accession>
<protein>
    <submittedName>
        <fullName evidence="1">Uncharacterized protein</fullName>
    </submittedName>
</protein>
<keyword evidence="2" id="KW-1185">Reference proteome</keyword>
<gene>
    <name evidence="1" type="ORF">AMURIS_05362</name>
</gene>
<dbReference type="RefSeq" id="WP_103242521.1">
    <property type="nucleotide sequence ID" value="NZ_JANJZD010000063.1"/>
</dbReference>
<name>A0A2K4ZQ62_9FIRM</name>
<proteinExistence type="predicted"/>
<sequence length="119" mass="13936">MSMESNYYVIAGYDLTGYETDKFDKWRWTEEGENYINNQCKGEIQFFDDPMSGSYLYFGYVLADGDEYGFDTEMFDVSDIEQCSGKVKSELVKLQEMGIITKDPHFNPVFKIIVFEECR</sequence>
<organism evidence="1 2">
    <name type="scientific">Acetatifactor muris</name>
    <dbReference type="NCBI Taxonomy" id="879566"/>
    <lineage>
        <taxon>Bacteria</taxon>
        <taxon>Bacillati</taxon>
        <taxon>Bacillota</taxon>
        <taxon>Clostridia</taxon>
        <taxon>Lachnospirales</taxon>
        <taxon>Lachnospiraceae</taxon>
        <taxon>Acetatifactor</taxon>
    </lineage>
</organism>
<dbReference type="AlphaFoldDB" id="A0A2K4ZQ62"/>